<keyword evidence="16" id="KW-1185">Reference proteome</keyword>
<keyword evidence="6 12" id="KW-0808">Transferase</keyword>
<dbReference type="PANTHER" id="PTHR21499:SF3">
    <property type="entry name" value="ASPARTOKINASE"/>
    <property type="match status" value="1"/>
</dbReference>
<comment type="catalytic activity">
    <reaction evidence="11 12">
        <text>L-aspartate + ATP = 4-phospho-L-aspartate + ADP</text>
        <dbReference type="Rhea" id="RHEA:23776"/>
        <dbReference type="ChEBI" id="CHEBI:29991"/>
        <dbReference type="ChEBI" id="CHEBI:30616"/>
        <dbReference type="ChEBI" id="CHEBI:57535"/>
        <dbReference type="ChEBI" id="CHEBI:456216"/>
        <dbReference type="EC" id="2.7.2.4"/>
    </reaction>
</comment>
<dbReference type="RefSeq" id="WP_131146541.1">
    <property type="nucleotide sequence ID" value="NZ_BMWV01000005.1"/>
</dbReference>
<evidence type="ECO:0000259" key="14">
    <source>
        <dbReference type="PROSITE" id="PS51671"/>
    </source>
</evidence>
<dbReference type="EC" id="2.7.2.4" evidence="12"/>
<dbReference type="GO" id="GO:0004072">
    <property type="term" value="F:aspartate kinase activity"/>
    <property type="evidence" value="ECO:0007669"/>
    <property type="project" value="UniProtKB-EC"/>
</dbReference>
<dbReference type="CDD" id="cd04913">
    <property type="entry name" value="ACT_AKii-LysC-BS-like_1"/>
    <property type="match status" value="1"/>
</dbReference>
<evidence type="ECO:0000256" key="4">
    <source>
        <dbReference type="ARBA" id="ARBA00010122"/>
    </source>
</evidence>
<comment type="pathway">
    <text evidence="3 13">Amino-acid biosynthesis; L-threonine biosynthesis; L-threonine from L-aspartate: step 1/5.</text>
</comment>
<dbReference type="PANTHER" id="PTHR21499">
    <property type="entry name" value="ASPARTATE KINASE"/>
    <property type="match status" value="1"/>
</dbReference>
<keyword evidence="10" id="KW-0457">Lysine biosynthesis</keyword>
<protein>
    <recommendedName>
        <fullName evidence="12">Aspartokinase</fullName>
        <ecNumber evidence="12">2.7.2.4</ecNumber>
    </recommendedName>
</protein>
<evidence type="ECO:0000256" key="6">
    <source>
        <dbReference type="ARBA" id="ARBA00022679"/>
    </source>
</evidence>
<name>A0ABX5RWJ6_9BURK</name>
<dbReference type="InterPro" id="IPR005260">
    <property type="entry name" value="Asp_kin_monofn"/>
</dbReference>
<evidence type="ECO:0000256" key="3">
    <source>
        <dbReference type="ARBA" id="ARBA00005139"/>
    </source>
</evidence>
<comment type="pathway">
    <text evidence="1 13">Amino-acid biosynthesis; L-lysine biosynthesis via DAP pathway; (S)-tetrahydrodipicolinate from L-aspartate: step 1/4.</text>
</comment>
<dbReference type="CDD" id="cd04261">
    <property type="entry name" value="AAK_AKii-LysC-BS"/>
    <property type="match status" value="1"/>
</dbReference>
<proteinExistence type="inferred from homology"/>
<evidence type="ECO:0000256" key="7">
    <source>
        <dbReference type="ARBA" id="ARBA00022741"/>
    </source>
</evidence>
<evidence type="ECO:0000256" key="12">
    <source>
        <dbReference type="RuleBase" id="RU003448"/>
    </source>
</evidence>
<dbReference type="Pfam" id="PF01842">
    <property type="entry name" value="ACT"/>
    <property type="match status" value="1"/>
</dbReference>
<dbReference type="SUPFAM" id="SSF55021">
    <property type="entry name" value="ACT-like"/>
    <property type="match status" value="2"/>
</dbReference>
<keyword evidence="7" id="KW-0547">Nucleotide-binding</keyword>
<evidence type="ECO:0000256" key="10">
    <source>
        <dbReference type="ARBA" id="ARBA00023154"/>
    </source>
</evidence>
<dbReference type="SUPFAM" id="SSF53633">
    <property type="entry name" value="Carbamate kinase-like"/>
    <property type="match status" value="1"/>
</dbReference>
<dbReference type="Gene3D" id="3.40.1160.10">
    <property type="entry name" value="Acetylglutamate kinase-like"/>
    <property type="match status" value="1"/>
</dbReference>
<evidence type="ECO:0000313" key="16">
    <source>
        <dbReference type="Proteomes" id="UP000292307"/>
    </source>
</evidence>
<dbReference type="InterPro" id="IPR018042">
    <property type="entry name" value="Aspartate_kinase_CS"/>
</dbReference>
<dbReference type="EMBL" id="CP036401">
    <property type="protein sequence ID" value="QBI02427.1"/>
    <property type="molecule type" value="Genomic_DNA"/>
</dbReference>
<dbReference type="Pfam" id="PF22468">
    <property type="entry name" value="ACT_9"/>
    <property type="match status" value="1"/>
</dbReference>
<keyword evidence="8 12" id="KW-0418">Kinase</keyword>
<keyword evidence="5 13" id="KW-0028">Amino-acid biosynthesis</keyword>
<dbReference type="NCBIfam" id="TIGR00657">
    <property type="entry name" value="asp_kinases"/>
    <property type="match status" value="1"/>
</dbReference>
<dbReference type="InterPro" id="IPR001341">
    <property type="entry name" value="Asp_kinase"/>
</dbReference>
<evidence type="ECO:0000256" key="8">
    <source>
        <dbReference type="ARBA" id="ARBA00022777"/>
    </source>
</evidence>
<reference evidence="15 16" key="1">
    <citation type="submission" date="2019-02" db="EMBL/GenBank/DDBJ databases">
        <title>Draft Genome Sequences of Six Type Strains of the Genus Massilia.</title>
        <authorList>
            <person name="Miess H."/>
            <person name="Frediansyhah A."/>
            <person name="Gross H."/>
        </authorList>
    </citation>
    <scope>NUCLEOTIDE SEQUENCE [LARGE SCALE GENOMIC DNA]</scope>
    <source>
        <strain evidence="15 16">DSM 17472</strain>
    </source>
</reference>
<evidence type="ECO:0000256" key="1">
    <source>
        <dbReference type="ARBA" id="ARBA00004766"/>
    </source>
</evidence>
<dbReference type="PROSITE" id="PS00324">
    <property type="entry name" value="ASPARTOKINASE"/>
    <property type="match status" value="1"/>
</dbReference>
<evidence type="ECO:0000256" key="13">
    <source>
        <dbReference type="RuleBase" id="RU004249"/>
    </source>
</evidence>
<dbReference type="PRINTS" id="PR00474">
    <property type="entry name" value="GLU5KINASE"/>
</dbReference>
<comment type="similarity">
    <text evidence="4 12">Belongs to the aspartokinase family.</text>
</comment>
<dbReference type="NCBIfam" id="NF005154">
    <property type="entry name" value="PRK06635.1-2"/>
    <property type="match status" value="1"/>
</dbReference>
<dbReference type="CDD" id="cd04923">
    <property type="entry name" value="ACT_AK-LysC-DapG-like_2"/>
    <property type="match status" value="1"/>
</dbReference>
<dbReference type="Pfam" id="PF00696">
    <property type="entry name" value="AA_kinase"/>
    <property type="match status" value="1"/>
</dbReference>
<accession>A0ABX5RWJ6</accession>
<evidence type="ECO:0000313" key="15">
    <source>
        <dbReference type="EMBL" id="QBI02427.1"/>
    </source>
</evidence>
<dbReference type="PIRSF" id="PIRSF000726">
    <property type="entry name" value="Asp_kin"/>
    <property type="match status" value="1"/>
</dbReference>
<feature type="domain" description="ACT" evidence="14">
    <location>
        <begin position="273"/>
        <end position="353"/>
    </location>
</feature>
<keyword evidence="9" id="KW-0067">ATP-binding</keyword>
<evidence type="ECO:0000256" key="11">
    <source>
        <dbReference type="ARBA" id="ARBA00047872"/>
    </source>
</evidence>
<comment type="pathway">
    <text evidence="2 13">Amino-acid biosynthesis; L-methionine biosynthesis via de novo pathway; L-homoserine from L-aspartate: step 1/3.</text>
</comment>
<dbReference type="InterPro" id="IPR045865">
    <property type="entry name" value="ACT-like_dom_sf"/>
</dbReference>
<dbReference type="InterPro" id="IPR001057">
    <property type="entry name" value="Glu/AcGlu_kinase"/>
</dbReference>
<gene>
    <name evidence="15" type="ORF">EYF70_17440</name>
</gene>
<evidence type="ECO:0000256" key="9">
    <source>
        <dbReference type="ARBA" id="ARBA00022840"/>
    </source>
</evidence>
<dbReference type="InterPro" id="IPR054352">
    <property type="entry name" value="ACT_Aspartokinase"/>
</dbReference>
<dbReference type="PROSITE" id="PS51671">
    <property type="entry name" value="ACT"/>
    <property type="match status" value="1"/>
</dbReference>
<dbReference type="Proteomes" id="UP000292307">
    <property type="component" value="Chromosome"/>
</dbReference>
<dbReference type="InterPro" id="IPR001048">
    <property type="entry name" value="Asp/Glu/Uridylate_kinase"/>
</dbReference>
<dbReference type="NCBIfam" id="NF005155">
    <property type="entry name" value="PRK06635.1-4"/>
    <property type="match status" value="1"/>
</dbReference>
<dbReference type="InterPro" id="IPR041740">
    <property type="entry name" value="AKii-LysC-BS"/>
</dbReference>
<sequence length="414" mass="44853">MALIVHKYGGTSMGSTDRIKNVARRVAKWHDAGHQVVVVPSAMSGETNRLIALAKEIQNPPDPRELDMIASTGEQVSVGLLSMALQAIGKAAVSYAGWQVGIKTDSAFTKARIQSIDDKRVRADLDQNKIVIITGFQGVDENSNIATLGRGGSDTSAVAIAAALKADECLIYTDVDGVYTTDPRVVSEARRLKHITFEEMLEMASLGSKVLQTRSVEFAGNYRVPTRVLSSLTDPLMDLAEEAKSGTLISFEEDNMEQAVISGIAFNRDEAKITVMGVPDRPGVAYHILGPVADANIEVDMIIQNQSVEGKTDFTFTVSRNDYNKALEVLEGQKGELGFASLIGDAKVSKISVVGVGMRSHVGVASQMFRTLADESINIMMISTSEIKISVLIDEKYMELAVRALHKAFELEKE</sequence>
<dbReference type="NCBIfam" id="TIGR00656">
    <property type="entry name" value="asp_kin_monofn"/>
    <property type="match status" value="1"/>
</dbReference>
<dbReference type="InterPro" id="IPR036393">
    <property type="entry name" value="AceGlu_kinase-like_sf"/>
</dbReference>
<evidence type="ECO:0000256" key="2">
    <source>
        <dbReference type="ARBA" id="ARBA00004986"/>
    </source>
</evidence>
<evidence type="ECO:0000256" key="5">
    <source>
        <dbReference type="ARBA" id="ARBA00022605"/>
    </source>
</evidence>
<dbReference type="InterPro" id="IPR002912">
    <property type="entry name" value="ACT_dom"/>
</dbReference>
<organism evidence="15 16">
    <name type="scientific">Pseudoduganella albidiflava</name>
    <dbReference type="NCBI Taxonomy" id="321983"/>
    <lineage>
        <taxon>Bacteria</taxon>
        <taxon>Pseudomonadati</taxon>
        <taxon>Pseudomonadota</taxon>
        <taxon>Betaproteobacteria</taxon>
        <taxon>Burkholderiales</taxon>
        <taxon>Oxalobacteraceae</taxon>
        <taxon>Telluria group</taxon>
        <taxon>Pseudoduganella</taxon>
    </lineage>
</organism>
<dbReference type="Gene3D" id="3.30.2130.10">
    <property type="entry name" value="VC0802-like"/>
    <property type="match status" value="1"/>
</dbReference>